<accession>A0A8J2YBA7</accession>
<comment type="caution">
    <text evidence="1">The sequence shown here is derived from an EMBL/GenBank/DDBJ whole genome shotgun (WGS) entry which is preliminary data.</text>
</comment>
<reference evidence="1" key="1">
    <citation type="journal article" date="2014" name="Int. J. Syst. Evol. Microbiol.">
        <title>Complete genome sequence of Corynebacterium casei LMG S-19264T (=DSM 44701T), isolated from a smear-ripened cheese.</title>
        <authorList>
            <consortium name="US DOE Joint Genome Institute (JGI-PGF)"/>
            <person name="Walter F."/>
            <person name="Albersmeier A."/>
            <person name="Kalinowski J."/>
            <person name="Ruckert C."/>
        </authorList>
    </citation>
    <scope>NUCLEOTIDE SEQUENCE</scope>
    <source>
        <strain evidence="1">CGMCC 1.15179</strain>
    </source>
</reference>
<sequence>MVYPSESVGGISWSKKTAEAVGRSTGIAWNVRPFRDEDEEEKEGFYLEAYLDLLRSKRTRD</sequence>
<dbReference type="AlphaFoldDB" id="A0A8J2YBA7"/>
<gene>
    <name evidence="1" type="ORF">GCM10011571_32070</name>
</gene>
<protein>
    <submittedName>
        <fullName evidence="1">Uncharacterized protein</fullName>
    </submittedName>
</protein>
<dbReference type="EMBL" id="BMHQ01000014">
    <property type="protein sequence ID" value="GGE27434.1"/>
    <property type="molecule type" value="Genomic_DNA"/>
</dbReference>
<proteinExistence type="predicted"/>
<keyword evidence="2" id="KW-1185">Reference proteome</keyword>
<organism evidence="1 2">
    <name type="scientific">Marinithermofilum abyssi</name>
    <dbReference type="NCBI Taxonomy" id="1571185"/>
    <lineage>
        <taxon>Bacteria</taxon>
        <taxon>Bacillati</taxon>
        <taxon>Bacillota</taxon>
        <taxon>Bacilli</taxon>
        <taxon>Bacillales</taxon>
        <taxon>Thermoactinomycetaceae</taxon>
        <taxon>Marinithermofilum</taxon>
    </lineage>
</organism>
<reference evidence="1" key="2">
    <citation type="submission" date="2020-09" db="EMBL/GenBank/DDBJ databases">
        <authorList>
            <person name="Sun Q."/>
            <person name="Zhou Y."/>
        </authorList>
    </citation>
    <scope>NUCLEOTIDE SEQUENCE</scope>
    <source>
        <strain evidence="1">CGMCC 1.15179</strain>
    </source>
</reference>
<dbReference type="Proteomes" id="UP000625210">
    <property type="component" value="Unassembled WGS sequence"/>
</dbReference>
<evidence type="ECO:0000313" key="2">
    <source>
        <dbReference type="Proteomes" id="UP000625210"/>
    </source>
</evidence>
<evidence type="ECO:0000313" key="1">
    <source>
        <dbReference type="EMBL" id="GGE27434.1"/>
    </source>
</evidence>
<name>A0A8J2YBA7_9BACL</name>